<evidence type="ECO:0000256" key="2">
    <source>
        <dbReference type="ARBA" id="ARBA00022448"/>
    </source>
</evidence>
<sequence length="271" mass="28917">MEDQDPLPLIAASGLTAGYGSRPVLNGLDLELPRGGVTTILGPNGCGKSTLLRALAQLLPAQEGTILLAGRDVAQASRHELAQLLAILPQQPVAPEGVVVADLVAMGRHPHQSWLSQWSSTDERAVEKALQQTGVAEFADRALDELSGGQRQRVWIAMVLAQQTQVIFFDEPTTYLDLAHSIELLELIRGLADSEGRSVVMVLHDLNLAVRYSDRLVVLSKGEVRAVGAPEDVVTRELLAEVFGLDAVVTEDPVTGGPLVVPGAPQRPTSL</sequence>
<evidence type="ECO:0000256" key="9">
    <source>
        <dbReference type="ARBA" id="ARBA00023136"/>
    </source>
</evidence>
<evidence type="ECO:0000256" key="5">
    <source>
        <dbReference type="ARBA" id="ARBA00022741"/>
    </source>
</evidence>
<keyword evidence="6" id="KW-0067">ATP-binding</keyword>
<keyword evidence="12" id="KW-1185">Reference proteome</keyword>
<dbReference type="Pfam" id="PF00005">
    <property type="entry name" value="ABC_tran"/>
    <property type="match status" value="1"/>
</dbReference>
<dbReference type="InterPro" id="IPR017871">
    <property type="entry name" value="ABC_transporter-like_CS"/>
</dbReference>
<protein>
    <recommendedName>
        <fullName evidence="10">ABC transporter domain-containing protein</fullName>
    </recommendedName>
</protein>
<dbReference type="InterPro" id="IPR051535">
    <property type="entry name" value="Siderophore_ABC-ATPase"/>
</dbReference>
<proteinExistence type="predicted"/>
<dbReference type="PROSITE" id="PS50893">
    <property type="entry name" value="ABC_TRANSPORTER_2"/>
    <property type="match status" value="1"/>
</dbReference>
<gene>
    <name evidence="11" type="ORF">CATYP_02085</name>
</gene>
<evidence type="ECO:0000256" key="6">
    <source>
        <dbReference type="ARBA" id="ARBA00022840"/>
    </source>
</evidence>
<evidence type="ECO:0000313" key="11">
    <source>
        <dbReference type="EMBL" id="AIG63665.1"/>
    </source>
</evidence>
<keyword evidence="2" id="KW-0813">Transport</keyword>
<dbReference type="Gene3D" id="3.40.50.300">
    <property type="entry name" value="P-loop containing nucleotide triphosphate hydrolases"/>
    <property type="match status" value="1"/>
</dbReference>
<evidence type="ECO:0000256" key="7">
    <source>
        <dbReference type="ARBA" id="ARBA00023004"/>
    </source>
</evidence>
<reference evidence="11 12" key="1">
    <citation type="submission" date="2014-07" db="EMBL/GenBank/DDBJ databases">
        <title>Complete genome sequence of Corynebacterium atypicum DSM 44849: identifiction of the mycolic acid biosynthesis genes.</title>
        <authorList>
            <person name="Tippelt A."/>
            <person name="Mollmann S."/>
            <person name="Albersmeier A."/>
            <person name="Jaenicke S."/>
            <person name="Ruckert C."/>
            <person name="Tauch A."/>
        </authorList>
    </citation>
    <scope>NUCLEOTIDE SEQUENCE [LARGE SCALE GENOMIC DNA]</scope>
    <source>
        <strain evidence="11 12">R2070</strain>
    </source>
</reference>
<evidence type="ECO:0000256" key="4">
    <source>
        <dbReference type="ARBA" id="ARBA00022496"/>
    </source>
</evidence>
<dbReference type="CDD" id="cd03214">
    <property type="entry name" value="ABC_Iron-Siderophores_B12_Hemin"/>
    <property type="match status" value="1"/>
</dbReference>
<evidence type="ECO:0000313" key="12">
    <source>
        <dbReference type="Proteomes" id="UP000028504"/>
    </source>
</evidence>
<evidence type="ECO:0000256" key="8">
    <source>
        <dbReference type="ARBA" id="ARBA00023065"/>
    </source>
</evidence>
<dbReference type="PANTHER" id="PTHR42771:SF2">
    <property type="entry name" value="IRON(3+)-HYDROXAMATE IMPORT ATP-BINDING PROTEIN FHUC"/>
    <property type="match status" value="1"/>
</dbReference>
<keyword evidence="9" id="KW-0472">Membrane</keyword>
<evidence type="ECO:0000256" key="1">
    <source>
        <dbReference type="ARBA" id="ARBA00004202"/>
    </source>
</evidence>
<keyword evidence="7" id="KW-0408">Iron</keyword>
<dbReference type="SUPFAM" id="SSF52540">
    <property type="entry name" value="P-loop containing nucleoside triphosphate hydrolases"/>
    <property type="match status" value="1"/>
</dbReference>
<dbReference type="InterPro" id="IPR003593">
    <property type="entry name" value="AAA+_ATPase"/>
</dbReference>
<dbReference type="PROSITE" id="PS00211">
    <property type="entry name" value="ABC_TRANSPORTER_1"/>
    <property type="match status" value="1"/>
</dbReference>
<organism evidence="11 12">
    <name type="scientific">Corynebacterium atypicum</name>
    <dbReference type="NCBI Taxonomy" id="191610"/>
    <lineage>
        <taxon>Bacteria</taxon>
        <taxon>Bacillati</taxon>
        <taxon>Actinomycetota</taxon>
        <taxon>Actinomycetes</taxon>
        <taxon>Mycobacteriales</taxon>
        <taxon>Corynebacteriaceae</taxon>
        <taxon>Corynebacterium</taxon>
    </lineage>
</organism>
<keyword evidence="4" id="KW-0410">Iron transport</keyword>
<accession>A0ABM5QLI4</accession>
<dbReference type="EMBL" id="CP008944">
    <property type="protein sequence ID" value="AIG63665.1"/>
    <property type="molecule type" value="Genomic_DNA"/>
</dbReference>
<dbReference type="SMART" id="SM00382">
    <property type="entry name" value="AAA"/>
    <property type="match status" value="1"/>
</dbReference>
<dbReference type="InterPro" id="IPR003439">
    <property type="entry name" value="ABC_transporter-like_ATP-bd"/>
</dbReference>
<dbReference type="Proteomes" id="UP000028504">
    <property type="component" value="Chromosome"/>
</dbReference>
<keyword evidence="8" id="KW-0406">Ion transport</keyword>
<dbReference type="InterPro" id="IPR027417">
    <property type="entry name" value="P-loop_NTPase"/>
</dbReference>
<keyword evidence="3" id="KW-1003">Cell membrane</keyword>
<comment type="subcellular location">
    <subcellularLocation>
        <location evidence="1">Cell membrane</location>
        <topology evidence="1">Peripheral membrane protein</topology>
    </subcellularLocation>
</comment>
<dbReference type="PANTHER" id="PTHR42771">
    <property type="entry name" value="IRON(3+)-HYDROXAMATE IMPORT ATP-BINDING PROTEIN FHUC"/>
    <property type="match status" value="1"/>
</dbReference>
<name>A0ABM5QLI4_9CORY</name>
<keyword evidence="5" id="KW-0547">Nucleotide-binding</keyword>
<evidence type="ECO:0000259" key="10">
    <source>
        <dbReference type="PROSITE" id="PS50893"/>
    </source>
</evidence>
<evidence type="ECO:0000256" key="3">
    <source>
        <dbReference type="ARBA" id="ARBA00022475"/>
    </source>
</evidence>
<feature type="domain" description="ABC transporter" evidence="10">
    <location>
        <begin position="10"/>
        <end position="246"/>
    </location>
</feature>